<name>A0A8H8YZ56_9PROT</name>
<feature type="region of interest" description="Disordered" evidence="1">
    <location>
        <begin position="1"/>
        <end position="29"/>
    </location>
</feature>
<proteinExistence type="predicted"/>
<protein>
    <submittedName>
        <fullName evidence="2">Uncharacterized protein</fullName>
    </submittedName>
</protein>
<accession>A0A8H8YZ56</accession>
<evidence type="ECO:0000256" key="1">
    <source>
        <dbReference type="SAM" id="MobiDB-lite"/>
    </source>
</evidence>
<comment type="caution">
    <text evidence="2">The sequence shown here is derived from an EMBL/GenBank/DDBJ whole genome shotgun (WGS) entry which is preliminary data.</text>
</comment>
<organism evidence="2 3">
    <name type="scientific">Nitrosomonas nitrosa</name>
    <dbReference type="NCBI Taxonomy" id="52442"/>
    <lineage>
        <taxon>Bacteria</taxon>
        <taxon>Pseudomonadati</taxon>
        <taxon>Pseudomonadota</taxon>
        <taxon>Betaproteobacteria</taxon>
        <taxon>Nitrosomonadales</taxon>
        <taxon>Nitrosomonadaceae</taxon>
        <taxon>Nitrosomonas</taxon>
    </lineage>
</organism>
<gene>
    <name evidence="2" type="ORF">NMYAN_20240</name>
</gene>
<reference evidence="2" key="1">
    <citation type="submission" date="2021-02" db="EMBL/GenBank/DDBJ databases">
        <authorList>
            <person name="Han P."/>
        </authorList>
    </citation>
    <scope>NUCLEOTIDE SEQUENCE</scope>
    <source>
        <strain evidence="2">Nitrosomonas nitrosa 18-3D</strain>
    </source>
</reference>
<dbReference type="AlphaFoldDB" id="A0A8H8YZ56"/>
<dbReference type="Proteomes" id="UP000601736">
    <property type="component" value="Unassembled WGS sequence"/>
</dbReference>
<evidence type="ECO:0000313" key="2">
    <source>
        <dbReference type="EMBL" id="CAE6502658.1"/>
    </source>
</evidence>
<evidence type="ECO:0000313" key="3">
    <source>
        <dbReference type="Proteomes" id="UP000601736"/>
    </source>
</evidence>
<sequence length="45" mass="5349">MLDAGQLSKLPVRQRTKTKEQYSRSRFSKLPVRQRTRISKIFTVL</sequence>
<dbReference type="EMBL" id="CAJNAP010000012">
    <property type="protein sequence ID" value="CAE6502658.1"/>
    <property type="molecule type" value="Genomic_DNA"/>
</dbReference>